<proteinExistence type="predicted"/>
<keyword evidence="2" id="KW-1185">Reference proteome</keyword>
<dbReference type="PANTHER" id="PTHR14000:SF6">
    <property type="entry name" value="OS02G0631200 PROTEIN"/>
    <property type="match status" value="1"/>
</dbReference>
<organism evidence="1 2">
    <name type="scientific">Zingiber officinale</name>
    <name type="common">Ginger</name>
    <name type="synonym">Amomum zingiber</name>
    <dbReference type="NCBI Taxonomy" id="94328"/>
    <lineage>
        <taxon>Eukaryota</taxon>
        <taxon>Viridiplantae</taxon>
        <taxon>Streptophyta</taxon>
        <taxon>Embryophyta</taxon>
        <taxon>Tracheophyta</taxon>
        <taxon>Spermatophyta</taxon>
        <taxon>Magnoliopsida</taxon>
        <taxon>Liliopsida</taxon>
        <taxon>Zingiberales</taxon>
        <taxon>Zingiberaceae</taxon>
        <taxon>Zingiber</taxon>
    </lineage>
</organism>
<protein>
    <submittedName>
        <fullName evidence="1">Uncharacterized protein</fullName>
    </submittedName>
</protein>
<reference evidence="1 2" key="1">
    <citation type="submission" date="2020-08" db="EMBL/GenBank/DDBJ databases">
        <title>Plant Genome Project.</title>
        <authorList>
            <person name="Zhang R.-G."/>
        </authorList>
    </citation>
    <scope>NUCLEOTIDE SEQUENCE [LARGE SCALE GENOMIC DNA]</scope>
    <source>
        <tissue evidence="1">Rhizome</tissue>
    </source>
</reference>
<dbReference type="AlphaFoldDB" id="A0A8J5IBT1"/>
<dbReference type="PANTHER" id="PTHR14000">
    <property type="entry name" value="FINGER CCCH DOMAIN PROTEIN, PUTATIVE (DUF3755)-RELATED"/>
    <property type="match status" value="1"/>
</dbReference>
<dbReference type="Pfam" id="PF12579">
    <property type="entry name" value="DUF3755"/>
    <property type="match status" value="1"/>
</dbReference>
<name>A0A8J5IBT1_ZINOF</name>
<evidence type="ECO:0000313" key="2">
    <source>
        <dbReference type="Proteomes" id="UP000734854"/>
    </source>
</evidence>
<evidence type="ECO:0000313" key="1">
    <source>
        <dbReference type="EMBL" id="KAG6532545.1"/>
    </source>
</evidence>
<accession>A0A8J5IBT1</accession>
<dbReference type="EMBL" id="JACMSC010000002">
    <property type="protein sequence ID" value="KAG6532545.1"/>
    <property type="molecule type" value="Genomic_DNA"/>
</dbReference>
<dbReference type="InterPro" id="IPR022228">
    <property type="entry name" value="DUF3755"/>
</dbReference>
<comment type="caution">
    <text evidence="1">The sequence shown here is derived from an EMBL/GenBank/DDBJ whole genome shotgun (WGS) entry which is preliminary data.</text>
</comment>
<gene>
    <name evidence="1" type="ORF">ZIOFF_006391</name>
</gene>
<dbReference type="Proteomes" id="UP000734854">
    <property type="component" value="Unassembled WGS sequence"/>
</dbReference>
<sequence length="438" mass="47801">MRMEADHNLNFHYGGFFPPSLINQNVALFQPEATGLTSEGMYNSGEISSMAGMILPGNPGTQSHTSSVMSLPDNLSGSIALDPMSPVKHSATVATCWSLEELYVLRQGLMEHATEPTNIMKYIKIAAKLPEKQVRDVAMKCQLIAKEESGKRRKLENYHAEKKEKVVYSSSLSTMHSFQPESMTPLLFRVRNMPSNNHPCQEKAVYLDTLSFGQIVISSLAETFQVQDNINLFYHVRENIDNILTSMSVNPGIISQMAALAVSIDDNLFQSILPPAIQGVDHPSSALALLSADVPTLSLDMQCPSTDLPAVKCQQPPLYRLESLVLGFPAAASSDSALQGGVDHPSSALALLSADVLTLSLDMQCPSTDLPAVQCQQPPLYRLESLVLGFPATASSGSWSSQAIRGRVHCRAFLDFQRLSLSRQQVVFAMDLLGYGLR</sequence>